<evidence type="ECO:0000313" key="2">
    <source>
        <dbReference type="Proteomes" id="UP000826725"/>
    </source>
</evidence>
<organism evidence="1 2">
    <name type="scientific">Desulfomarina profundi</name>
    <dbReference type="NCBI Taxonomy" id="2772557"/>
    <lineage>
        <taxon>Bacteria</taxon>
        <taxon>Pseudomonadati</taxon>
        <taxon>Thermodesulfobacteriota</taxon>
        <taxon>Desulfobulbia</taxon>
        <taxon>Desulfobulbales</taxon>
        <taxon>Desulfobulbaceae</taxon>
        <taxon>Desulfomarina</taxon>
    </lineage>
</organism>
<protein>
    <submittedName>
        <fullName evidence="1">Uncharacterized protein</fullName>
    </submittedName>
</protein>
<dbReference type="EMBL" id="AP024086">
    <property type="protein sequence ID" value="BCL60945.1"/>
    <property type="molecule type" value="Genomic_DNA"/>
</dbReference>
<name>A0A8D5FNN1_9BACT</name>
<dbReference type="KEGG" id="dbk:DGMP_16380"/>
<dbReference type="AlphaFoldDB" id="A0A8D5FNN1"/>
<keyword evidence="2" id="KW-1185">Reference proteome</keyword>
<gene>
    <name evidence="1" type="ORF">DGMP_16380</name>
</gene>
<accession>A0A8D5FNN1</accession>
<dbReference type="Proteomes" id="UP000826725">
    <property type="component" value="Chromosome"/>
</dbReference>
<proteinExistence type="predicted"/>
<reference evidence="1" key="1">
    <citation type="submission" date="2020-09" db="EMBL/GenBank/DDBJ databases">
        <title>Desulfogranum mesoprofundum gen. nov., sp. nov., a novel mesophilic, sulfate-reducing chemolithoautotroph isolated from a deep-sea hydrothermal vent chimney in the Suiyo Seamount.</title>
        <authorList>
            <person name="Hashimoto Y."/>
            <person name="Nakagawa S."/>
        </authorList>
    </citation>
    <scope>NUCLEOTIDE SEQUENCE</scope>
    <source>
        <strain evidence="1">KT2</strain>
    </source>
</reference>
<dbReference type="RefSeq" id="WP_228857023.1">
    <property type="nucleotide sequence ID" value="NZ_AP024086.1"/>
</dbReference>
<sequence>MNYKIKKLCLTCKYYRLKNSQSGVCRVDRKNSSDYPKKTNEDSCSRWLDCGQQYYIRVGWIKAKQAAE</sequence>
<evidence type="ECO:0000313" key="1">
    <source>
        <dbReference type="EMBL" id="BCL60945.1"/>
    </source>
</evidence>